<feature type="domain" description="GGDEF" evidence="2">
    <location>
        <begin position="234"/>
        <end position="363"/>
    </location>
</feature>
<dbReference type="InterPro" id="IPR043128">
    <property type="entry name" value="Rev_trsase/Diguanyl_cyclase"/>
</dbReference>
<evidence type="ECO:0000313" key="4">
    <source>
        <dbReference type="Proteomes" id="UP000199159"/>
    </source>
</evidence>
<dbReference type="InterPro" id="IPR050469">
    <property type="entry name" value="Diguanylate_Cyclase"/>
</dbReference>
<organism evidence="3 4">
    <name type="scientific">Litchfieldia salsa</name>
    <dbReference type="NCBI Taxonomy" id="930152"/>
    <lineage>
        <taxon>Bacteria</taxon>
        <taxon>Bacillati</taxon>
        <taxon>Bacillota</taxon>
        <taxon>Bacilli</taxon>
        <taxon>Bacillales</taxon>
        <taxon>Bacillaceae</taxon>
        <taxon>Litchfieldia</taxon>
    </lineage>
</organism>
<dbReference type="STRING" id="930152.SAMN05216565_101618"/>
<dbReference type="OrthoDB" id="9759607at2"/>
<evidence type="ECO:0000313" key="3">
    <source>
        <dbReference type="EMBL" id="SDP12774.1"/>
    </source>
</evidence>
<feature type="transmembrane region" description="Helical" evidence="1">
    <location>
        <begin position="155"/>
        <end position="173"/>
    </location>
</feature>
<dbReference type="PANTHER" id="PTHR45138:SF9">
    <property type="entry name" value="DIGUANYLATE CYCLASE DGCM-RELATED"/>
    <property type="match status" value="1"/>
</dbReference>
<accession>A0A1H0Q633</accession>
<proteinExistence type="predicted"/>
<dbReference type="NCBIfam" id="TIGR00254">
    <property type="entry name" value="GGDEF"/>
    <property type="match status" value="1"/>
</dbReference>
<dbReference type="PANTHER" id="PTHR45138">
    <property type="entry name" value="REGULATORY COMPONENTS OF SENSORY TRANSDUCTION SYSTEM"/>
    <property type="match status" value="1"/>
</dbReference>
<dbReference type="InterPro" id="IPR029787">
    <property type="entry name" value="Nucleotide_cyclase"/>
</dbReference>
<feature type="transmembrane region" description="Helical" evidence="1">
    <location>
        <begin position="128"/>
        <end position="149"/>
    </location>
</feature>
<feature type="transmembrane region" description="Helical" evidence="1">
    <location>
        <begin position="105"/>
        <end position="121"/>
    </location>
</feature>
<keyword evidence="1" id="KW-1133">Transmembrane helix</keyword>
<dbReference type="Proteomes" id="UP000199159">
    <property type="component" value="Unassembled WGS sequence"/>
</dbReference>
<protein>
    <submittedName>
        <fullName evidence="3">Diguanylate cyclase (GGDEF) domain-containing protein</fullName>
    </submittedName>
</protein>
<dbReference type="GO" id="GO:0043709">
    <property type="term" value="P:cell adhesion involved in single-species biofilm formation"/>
    <property type="evidence" value="ECO:0007669"/>
    <property type="project" value="TreeGrafter"/>
</dbReference>
<dbReference type="CDD" id="cd01949">
    <property type="entry name" value="GGDEF"/>
    <property type="match status" value="1"/>
</dbReference>
<dbReference type="GO" id="GO:0052621">
    <property type="term" value="F:diguanylate cyclase activity"/>
    <property type="evidence" value="ECO:0007669"/>
    <property type="project" value="TreeGrafter"/>
</dbReference>
<reference evidence="4" key="1">
    <citation type="submission" date="2016-10" db="EMBL/GenBank/DDBJ databases">
        <authorList>
            <person name="Varghese N."/>
            <person name="Submissions S."/>
        </authorList>
    </citation>
    <scope>NUCLEOTIDE SEQUENCE [LARGE SCALE GENOMIC DNA]</scope>
    <source>
        <strain evidence="4">IBRC-M10078</strain>
    </source>
</reference>
<dbReference type="SMART" id="SM00267">
    <property type="entry name" value="GGDEF"/>
    <property type="match status" value="1"/>
</dbReference>
<sequence>MENHNGSRMNYKLWSEKILYFYWVMVIVSIIGQIIGLIVTVYYNPEYVGGFLVKQLVLPTGIQLIIILVCLYIIKVKQVYSSKVLTMAGTLVALVIILIHPNVQGLQVILLLPMAVSLIYFDKRKLRFSLTINLFALTIIYLFPSIRMAATEYDYISYLFALLAGYFIYSAVLQRGNEVLQTLRQSSEKEKELIVKSTMMERMSKIDALTDLYNHKTFQEYLDHLVGQSKNYNMPLQLAIIDIDNFKNINDTYGHNIGDLVLKRVADAIRERVTEEDIVARYGGEEFTIILTNKNIETAYHTVEAIRIHVENLQHAEMENGKVTISIGLKNYHHNLTKVEFFQQTDALLYQAKRSGKNKVIYE</sequence>
<name>A0A1H0Q633_9BACI</name>
<dbReference type="PROSITE" id="PS50887">
    <property type="entry name" value="GGDEF"/>
    <property type="match status" value="1"/>
</dbReference>
<dbReference type="FunFam" id="3.30.70.270:FF:000001">
    <property type="entry name" value="Diguanylate cyclase domain protein"/>
    <property type="match status" value="1"/>
</dbReference>
<keyword evidence="1" id="KW-0472">Membrane</keyword>
<dbReference type="InterPro" id="IPR000160">
    <property type="entry name" value="GGDEF_dom"/>
</dbReference>
<dbReference type="Gene3D" id="3.30.70.270">
    <property type="match status" value="1"/>
</dbReference>
<dbReference type="GO" id="GO:0005886">
    <property type="term" value="C:plasma membrane"/>
    <property type="evidence" value="ECO:0007669"/>
    <property type="project" value="TreeGrafter"/>
</dbReference>
<dbReference type="GO" id="GO:1902201">
    <property type="term" value="P:negative regulation of bacterial-type flagellum-dependent cell motility"/>
    <property type="evidence" value="ECO:0007669"/>
    <property type="project" value="TreeGrafter"/>
</dbReference>
<dbReference type="RefSeq" id="WP_090849759.1">
    <property type="nucleotide sequence ID" value="NZ_FNJU01000001.1"/>
</dbReference>
<gene>
    <name evidence="3" type="ORF">SAMN05216565_101618</name>
</gene>
<dbReference type="Pfam" id="PF00990">
    <property type="entry name" value="GGDEF"/>
    <property type="match status" value="1"/>
</dbReference>
<keyword evidence="1" id="KW-0812">Transmembrane</keyword>
<feature type="transmembrane region" description="Helical" evidence="1">
    <location>
        <begin position="56"/>
        <end position="74"/>
    </location>
</feature>
<dbReference type="AlphaFoldDB" id="A0A1H0Q633"/>
<evidence type="ECO:0000256" key="1">
    <source>
        <dbReference type="SAM" id="Phobius"/>
    </source>
</evidence>
<feature type="transmembrane region" description="Helical" evidence="1">
    <location>
        <begin position="81"/>
        <end position="99"/>
    </location>
</feature>
<evidence type="ECO:0000259" key="2">
    <source>
        <dbReference type="PROSITE" id="PS50887"/>
    </source>
</evidence>
<dbReference type="EMBL" id="FNJU01000001">
    <property type="protein sequence ID" value="SDP12774.1"/>
    <property type="molecule type" value="Genomic_DNA"/>
</dbReference>
<keyword evidence="4" id="KW-1185">Reference proteome</keyword>
<feature type="transmembrane region" description="Helical" evidence="1">
    <location>
        <begin position="20"/>
        <end position="44"/>
    </location>
</feature>
<dbReference type="SUPFAM" id="SSF55073">
    <property type="entry name" value="Nucleotide cyclase"/>
    <property type="match status" value="1"/>
</dbReference>